<dbReference type="AlphaFoldDB" id="A0A1G2A912"/>
<dbReference type="PANTHER" id="PTHR40084:SF1">
    <property type="entry name" value="PHOSPHOTRANSFERASE"/>
    <property type="match status" value="1"/>
</dbReference>
<protein>
    <recommendedName>
        <fullName evidence="3">DNA helicase UvrD</fullName>
    </recommendedName>
</protein>
<proteinExistence type="predicted"/>
<organism evidence="1 2">
    <name type="scientific">Candidatus Jacksonbacteria bacterium RIFCSPLOWO2_02_FULL_44_20</name>
    <dbReference type="NCBI Taxonomy" id="1798460"/>
    <lineage>
        <taxon>Bacteria</taxon>
        <taxon>Candidatus Jacksoniibacteriota</taxon>
    </lineage>
</organism>
<accession>A0A1G2A912</accession>
<dbReference type="InterPro" id="IPR016195">
    <property type="entry name" value="Pol/histidinol_Pase-like"/>
</dbReference>
<dbReference type="SUPFAM" id="SSF89550">
    <property type="entry name" value="PHP domain-like"/>
    <property type="match status" value="1"/>
</dbReference>
<reference evidence="1 2" key="1">
    <citation type="journal article" date="2016" name="Nat. Commun.">
        <title>Thousands of microbial genomes shed light on interconnected biogeochemical processes in an aquifer system.</title>
        <authorList>
            <person name="Anantharaman K."/>
            <person name="Brown C.T."/>
            <person name="Hug L.A."/>
            <person name="Sharon I."/>
            <person name="Castelle C.J."/>
            <person name="Probst A.J."/>
            <person name="Thomas B.C."/>
            <person name="Singh A."/>
            <person name="Wilkins M.J."/>
            <person name="Karaoz U."/>
            <person name="Brodie E.L."/>
            <person name="Williams K.H."/>
            <person name="Hubbard S.S."/>
            <person name="Banfield J.F."/>
        </authorList>
    </citation>
    <scope>NUCLEOTIDE SEQUENCE [LARGE SCALE GENOMIC DNA]</scope>
</reference>
<sequence>MRLVTDLHVHSKYSRATSKNLSPEGLIQAAKMKGIDVIGTGDFTHPKYLRELKEKLIPSDLEGFFVLKDCALEQFPMFMLTQEISCIYTENGRGRRNHILITAPDFKAVDRLAERLGKVGNLASDGRPILGMSSEELAKIVFDASGECMVIPAHIWTPWFSVFGSKSGFDSLSECFGKMSQHIFAVETGLSSDPLMNWRVPELDSYAIVSHGDAHSIGKVGREATVYELASASYQNIKDALKNSRRLDKKNFPKNYILYTIEFYPEEGKYHYDGHRACGIVFSPEETKRAQGLCPKCRKPLTLGVEYRVDFLSGRTADEARVYGELHRPPFKKIVPLSEIIRDVFGTKSETKKAREEYDKLIDECKNEYAILMEISIDELAHLTLPEIAEGVQRVREGRIHIEPGYDGVYGKVSVFSDSDRSAFFGAQTALF</sequence>
<dbReference type="Gene3D" id="3.20.20.140">
    <property type="entry name" value="Metal-dependent hydrolases"/>
    <property type="match status" value="1"/>
</dbReference>
<evidence type="ECO:0000313" key="1">
    <source>
        <dbReference type="EMBL" id="OGY73129.1"/>
    </source>
</evidence>
<name>A0A1G2A912_9BACT</name>
<comment type="caution">
    <text evidence="1">The sequence shown here is derived from an EMBL/GenBank/DDBJ whole genome shotgun (WGS) entry which is preliminary data.</text>
</comment>
<gene>
    <name evidence="1" type="ORF">A3H61_02895</name>
</gene>
<evidence type="ECO:0000313" key="2">
    <source>
        <dbReference type="Proteomes" id="UP000178315"/>
    </source>
</evidence>
<dbReference type="EMBL" id="MHJU01000017">
    <property type="protein sequence ID" value="OGY73129.1"/>
    <property type="molecule type" value="Genomic_DNA"/>
</dbReference>
<evidence type="ECO:0008006" key="3">
    <source>
        <dbReference type="Google" id="ProtNLM"/>
    </source>
</evidence>
<dbReference type="Proteomes" id="UP000178315">
    <property type="component" value="Unassembled WGS sequence"/>
</dbReference>
<dbReference type="CDD" id="cd19067">
    <property type="entry name" value="PfuEndoQ-like"/>
    <property type="match status" value="1"/>
</dbReference>
<dbReference type="PANTHER" id="PTHR40084">
    <property type="entry name" value="PHOSPHOHYDROLASE, PHP FAMILY"/>
    <property type="match status" value="1"/>
</dbReference>